<reference evidence="2 3" key="1">
    <citation type="submission" date="2014-11" db="EMBL/GenBank/DDBJ databases">
        <title>Draft genome sequence of Kirrobacter mercurialis.</title>
        <authorList>
            <person name="Coil D.A."/>
            <person name="Eisen J.A."/>
        </authorList>
    </citation>
    <scope>NUCLEOTIDE SEQUENCE [LARGE SCALE GENOMIC DNA]</scope>
    <source>
        <strain evidence="2 3">Coronado</strain>
    </source>
</reference>
<keyword evidence="3" id="KW-1185">Reference proteome</keyword>
<feature type="domain" description="TfoX N-terminal" evidence="1">
    <location>
        <begin position="18"/>
        <end position="88"/>
    </location>
</feature>
<dbReference type="AlphaFoldDB" id="A0A0B2BYR0"/>
<proteinExistence type="predicted"/>
<dbReference type="InterPro" id="IPR007076">
    <property type="entry name" value="TfoX_N"/>
</dbReference>
<comment type="caution">
    <text evidence="2">The sequence shown here is derived from an EMBL/GenBank/DDBJ whole genome shotgun (WGS) entry which is preliminary data.</text>
</comment>
<dbReference type="SUPFAM" id="SSF159894">
    <property type="entry name" value="YgaC/TfoX-N like"/>
    <property type="match status" value="1"/>
</dbReference>
<dbReference type="EMBL" id="JTDN01000001">
    <property type="protein sequence ID" value="KHL26594.1"/>
    <property type="molecule type" value="Genomic_DNA"/>
</dbReference>
<name>A0A0B2BYR0_9SPHN</name>
<evidence type="ECO:0000313" key="2">
    <source>
        <dbReference type="EMBL" id="KHL26594.1"/>
    </source>
</evidence>
<dbReference type="Pfam" id="PF04993">
    <property type="entry name" value="TfoX_N"/>
    <property type="match status" value="1"/>
</dbReference>
<protein>
    <recommendedName>
        <fullName evidence="1">TfoX N-terminal domain-containing protein</fullName>
    </recommendedName>
</protein>
<dbReference type="Proteomes" id="UP000030988">
    <property type="component" value="Unassembled WGS sequence"/>
</dbReference>
<evidence type="ECO:0000313" key="3">
    <source>
        <dbReference type="Proteomes" id="UP000030988"/>
    </source>
</evidence>
<gene>
    <name evidence="2" type="ORF">PK98_09525</name>
</gene>
<organism evidence="2 3">
    <name type="scientific">Croceibacterium mercuriale</name>
    <dbReference type="NCBI Taxonomy" id="1572751"/>
    <lineage>
        <taxon>Bacteria</taxon>
        <taxon>Pseudomonadati</taxon>
        <taxon>Pseudomonadota</taxon>
        <taxon>Alphaproteobacteria</taxon>
        <taxon>Sphingomonadales</taxon>
        <taxon>Erythrobacteraceae</taxon>
        <taxon>Croceibacterium</taxon>
    </lineage>
</organism>
<dbReference type="Gene3D" id="3.30.1460.30">
    <property type="entry name" value="YgaC/TfoX-N like chaperone"/>
    <property type="match status" value="1"/>
</dbReference>
<dbReference type="RefSeq" id="WP_039095998.1">
    <property type="nucleotide sequence ID" value="NZ_JTDN01000001.1"/>
</dbReference>
<sequence>MATHQQTVDCLLEKTTFAGAVSIKPMVGEHGIYVDGKMIGSICDDQFSTKPTASGRLHAEPVSEAPRYSGVKPHLPIEADRWDNIKSLGDMLRTPAAELPMPKPRKGKQST</sequence>
<evidence type="ECO:0000259" key="1">
    <source>
        <dbReference type="Pfam" id="PF04993"/>
    </source>
</evidence>
<dbReference type="STRING" id="1572751.PK98_09525"/>
<dbReference type="OrthoDB" id="1524907at2"/>
<accession>A0A0B2BYR0</accession>